<feature type="domain" description="Chromosomal replication initiator DnaA C-terminal" evidence="13">
    <location>
        <begin position="369"/>
        <end position="438"/>
    </location>
</feature>
<gene>
    <name evidence="8" type="primary">dnaA</name>
    <name evidence="14" type="ORF">UT11_C0056G0010</name>
</gene>
<dbReference type="InterPro" id="IPR020591">
    <property type="entry name" value="Chromosome_initiator_DnaA-like"/>
</dbReference>
<evidence type="ECO:0000256" key="11">
    <source>
        <dbReference type="RuleBase" id="RU004227"/>
    </source>
</evidence>
<dbReference type="GO" id="GO:0006275">
    <property type="term" value="P:regulation of DNA replication"/>
    <property type="evidence" value="ECO:0007669"/>
    <property type="project" value="UniProtKB-UniRule"/>
</dbReference>
<feature type="domain" description="AAA+ ATPase" evidence="12">
    <location>
        <begin position="156"/>
        <end position="290"/>
    </location>
</feature>
<comment type="caution">
    <text evidence="8">Lacks conserved residue(s) required for the propagation of feature annotation.</text>
</comment>
<proteinExistence type="inferred from homology"/>
<dbReference type="HAMAP" id="MF_00377">
    <property type="entry name" value="DnaA_bact"/>
    <property type="match status" value="1"/>
</dbReference>
<reference evidence="14 15" key="1">
    <citation type="journal article" date="2015" name="Nature">
        <title>rRNA introns, odd ribosomes, and small enigmatic genomes across a large radiation of phyla.</title>
        <authorList>
            <person name="Brown C.T."/>
            <person name="Hug L.A."/>
            <person name="Thomas B.C."/>
            <person name="Sharon I."/>
            <person name="Castelle C.J."/>
            <person name="Singh A."/>
            <person name="Wilkins M.J."/>
            <person name="Williams K.H."/>
            <person name="Banfield J.F."/>
        </authorList>
    </citation>
    <scope>NUCLEOTIDE SEQUENCE [LARGE SCALE GENOMIC DNA]</scope>
</reference>
<evidence type="ECO:0000256" key="10">
    <source>
        <dbReference type="RuleBase" id="RU000577"/>
    </source>
</evidence>
<evidence type="ECO:0000259" key="13">
    <source>
        <dbReference type="SMART" id="SM00760"/>
    </source>
</evidence>
<evidence type="ECO:0000256" key="7">
    <source>
        <dbReference type="ARBA" id="ARBA00023125"/>
    </source>
</evidence>
<evidence type="ECO:0000256" key="3">
    <source>
        <dbReference type="ARBA" id="ARBA00022705"/>
    </source>
</evidence>
<dbReference type="PATRIC" id="fig|1618334.3.peg.720"/>
<feature type="binding site" evidence="8">
    <location>
        <position position="167"/>
    </location>
    <ligand>
        <name>ATP</name>
        <dbReference type="ChEBI" id="CHEBI:30616"/>
    </ligand>
</feature>
<keyword evidence="3 8" id="KW-0235">DNA replication</keyword>
<feature type="binding site" evidence="8">
    <location>
        <position position="171"/>
    </location>
    <ligand>
        <name>ATP</name>
        <dbReference type="ChEBI" id="CHEBI:30616"/>
    </ligand>
</feature>
<dbReference type="Proteomes" id="UP000033934">
    <property type="component" value="Unassembled WGS sequence"/>
</dbReference>
<dbReference type="Gene3D" id="3.30.300.180">
    <property type="match status" value="1"/>
</dbReference>
<dbReference type="InterPro" id="IPR027417">
    <property type="entry name" value="P-loop_NTPase"/>
</dbReference>
<dbReference type="CDD" id="cd00009">
    <property type="entry name" value="AAA"/>
    <property type="match status" value="1"/>
</dbReference>
<dbReference type="Gene3D" id="1.10.1750.10">
    <property type="match status" value="1"/>
</dbReference>
<dbReference type="EMBL" id="LBVO01000056">
    <property type="protein sequence ID" value="KKQ87170.1"/>
    <property type="molecule type" value="Genomic_DNA"/>
</dbReference>
<dbReference type="PANTHER" id="PTHR30050">
    <property type="entry name" value="CHROMOSOMAL REPLICATION INITIATOR PROTEIN DNAA"/>
    <property type="match status" value="1"/>
</dbReference>
<dbReference type="SMART" id="SM00760">
    <property type="entry name" value="Bac_DnaA_C"/>
    <property type="match status" value="1"/>
</dbReference>
<dbReference type="InterPro" id="IPR024633">
    <property type="entry name" value="DnaA_N_dom"/>
</dbReference>
<name>A0A0G0LGX6_9BACT</name>
<evidence type="ECO:0000313" key="15">
    <source>
        <dbReference type="Proteomes" id="UP000033934"/>
    </source>
</evidence>
<evidence type="ECO:0000256" key="4">
    <source>
        <dbReference type="ARBA" id="ARBA00022741"/>
    </source>
</evidence>
<evidence type="ECO:0000256" key="8">
    <source>
        <dbReference type="HAMAP-Rule" id="MF_00377"/>
    </source>
</evidence>
<dbReference type="InterPro" id="IPR013317">
    <property type="entry name" value="DnaA_dom"/>
</dbReference>
<comment type="similarity">
    <text evidence="1 8 11">Belongs to the DnaA family.</text>
</comment>
<comment type="function">
    <text evidence="8 10">Plays an essential role in the initiation and regulation of chromosomal replication. ATP-DnaA binds to the origin of replication (oriC) to initiate formation of the DNA replication initiation complex once per cell cycle. Binds the DnaA box (a 9 base pair repeat at the origin) and separates the double-stranded (ds)DNA. Forms a right-handed helical filament on oriC DNA; dsDNA binds to the exterior of the filament while single-stranded (ss)DNA is stabiized in the filament's interior. The ATP-DnaA-oriC complex binds and stabilizes one strand of the AT-rich DNA unwinding element (DUE), permitting loading of DNA polymerase. After initiation quickly degrades to an ADP-DnaA complex that is not apt for DNA replication. Binds acidic phospholipids.</text>
</comment>
<keyword evidence="6 8" id="KW-0446">Lipid-binding</keyword>
<feature type="binding site" evidence="8">
    <location>
        <position position="170"/>
    </location>
    <ligand>
        <name>ATP</name>
        <dbReference type="ChEBI" id="CHEBI:30616"/>
    </ligand>
</feature>
<feature type="binding site" evidence="8">
    <location>
        <position position="169"/>
    </location>
    <ligand>
        <name>ATP</name>
        <dbReference type="ChEBI" id="CHEBI:30616"/>
    </ligand>
</feature>
<protein>
    <recommendedName>
        <fullName evidence="8 9">Chromosomal replication initiator protein DnaA</fullName>
    </recommendedName>
</protein>
<dbReference type="InterPro" id="IPR013159">
    <property type="entry name" value="DnaA_C"/>
</dbReference>
<dbReference type="NCBIfam" id="TIGR00362">
    <property type="entry name" value="DnaA"/>
    <property type="match status" value="1"/>
</dbReference>
<dbReference type="InterPro" id="IPR018312">
    <property type="entry name" value="Chromosome_initiator_DnaA_CS"/>
</dbReference>
<dbReference type="Pfam" id="PF11638">
    <property type="entry name" value="DnaA_N"/>
    <property type="match status" value="1"/>
</dbReference>
<feature type="region of interest" description="Domain I, interacts with DnaA modulators" evidence="8">
    <location>
        <begin position="1"/>
        <end position="84"/>
    </location>
</feature>
<dbReference type="CDD" id="cd06571">
    <property type="entry name" value="Bac_DnaA_C"/>
    <property type="match status" value="1"/>
</dbReference>
<dbReference type="InterPro" id="IPR010921">
    <property type="entry name" value="Trp_repressor/repl_initiator"/>
</dbReference>
<comment type="subunit">
    <text evidence="8">Oligomerizes as a right-handed, spiral filament on DNA at oriC.</text>
</comment>
<dbReference type="Pfam" id="PF08299">
    <property type="entry name" value="Bac_DnaA_C"/>
    <property type="match status" value="1"/>
</dbReference>
<dbReference type="SUPFAM" id="SSF52540">
    <property type="entry name" value="P-loop containing nucleoside triphosphate hydrolases"/>
    <property type="match status" value="1"/>
</dbReference>
<dbReference type="PANTHER" id="PTHR30050:SF2">
    <property type="entry name" value="CHROMOSOMAL REPLICATION INITIATOR PROTEIN DNAA"/>
    <property type="match status" value="1"/>
</dbReference>
<accession>A0A0G0LGX6</accession>
<dbReference type="InterPro" id="IPR001957">
    <property type="entry name" value="Chromosome_initiator_DnaA"/>
</dbReference>
<evidence type="ECO:0000259" key="12">
    <source>
        <dbReference type="SMART" id="SM00382"/>
    </source>
</evidence>
<dbReference type="PROSITE" id="PS01008">
    <property type="entry name" value="DNAA"/>
    <property type="match status" value="1"/>
</dbReference>
<dbReference type="Pfam" id="PF00308">
    <property type="entry name" value="Bac_DnaA"/>
    <property type="match status" value="1"/>
</dbReference>
<evidence type="ECO:0000256" key="6">
    <source>
        <dbReference type="ARBA" id="ARBA00023121"/>
    </source>
</evidence>
<evidence type="ECO:0000256" key="1">
    <source>
        <dbReference type="ARBA" id="ARBA00006583"/>
    </source>
</evidence>
<sequence>MKELDFDTTWQNILSDIKERSKVPSFRTWFEKSSLENIKGELAEINLSSAFAISYVQSHFEDVMKEVLSEHVGSPIKKITYSESKKQKKSKQVIDPDQPSLIDLADRQKVPVVEQVKTNSSSTLYDRYVFDTFIVGNSNRLAHAAAQAVSRSIGSAYNPLYIYGGVGLGKTHLMQAVGHEVLRQDPDKKILYVSCEVFLNEFITAIQAGSADRFKKKYRNVDVFLVDDIQFIAGKESTQEEFFHTYNALHQTNKQIIITSDKPPQEIPQLEDRLASRFAAGMIADIQPPDLEMREAILQRKCIEQGKEINPKLIRLIAERVDSNIRELEGALLTVMTDLEVNNQELNHDNIQQALNRLVQTKRKSDRPSVGLIRDIVCEFYRINHEEIISARRNKELVFPRQIFMFLLKTELSMSFPNIGKEVGGRDHTTVMYGVDKIFKELKKNIDLRDEVKEIKSRFYSV</sequence>
<evidence type="ECO:0000256" key="5">
    <source>
        <dbReference type="ARBA" id="ARBA00022840"/>
    </source>
</evidence>
<dbReference type="InterPro" id="IPR003593">
    <property type="entry name" value="AAA+_ATPase"/>
</dbReference>
<dbReference type="Gene3D" id="1.10.8.60">
    <property type="match status" value="1"/>
</dbReference>
<dbReference type="SMART" id="SM00382">
    <property type="entry name" value="AAA"/>
    <property type="match status" value="1"/>
</dbReference>
<comment type="caution">
    <text evidence="14">The sequence shown here is derived from an EMBL/GenBank/DDBJ whole genome shotgun (WGS) entry which is preliminary data.</text>
</comment>
<dbReference type="InterPro" id="IPR038454">
    <property type="entry name" value="DnaA_N_sf"/>
</dbReference>
<organism evidence="14 15">
    <name type="scientific">Berkelbacteria bacterium GW2011_GWA2_38_9</name>
    <dbReference type="NCBI Taxonomy" id="1618334"/>
    <lineage>
        <taxon>Bacteria</taxon>
        <taxon>Candidatus Berkelbacteria</taxon>
    </lineage>
</organism>
<dbReference type="FunFam" id="3.40.50.300:FF:000668">
    <property type="entry name" value="Chromosomal replication initiator protein DnaA"/>
    <property type="match status" value="1"/>
</dbReference>
<dbReference type="GO" id="GO:0005737">
    <property type="term" value="C:cytoplasm"/>
    <property type="evidence" value="ECO:0007669"/>
    <property type="project" value="UniProtKB-SubCell"/>
</dbReference>
<evidence type="ECO:0000256" key="2">
    <source>
        <dbReference type="ARBA" id="ARBA00022490"/>
    </source>
</evidence>
<dbReference type="GO" id="GO:0005886">
    <property type="term" value="C:plasma membrane"/>
    <property type="evidence" value="ECO:0007669"/>
    <property type="project" value="TreeGrafter"/>
</dbReference>
<dbReference type="GO" id="GO:0008289">
    <property type="term" value="F:lipid binding"/>
    <property type="evidence" value="ECO:0007669"/>
    <property type="project" value="UniProtKB-KW"/>
</dbReference>
<evidence type="ECO:0000256" key="9">
    <source>
        <dbReference type="NCBIfam" id="TIGR00362"/>
    </source>
</evidence>
<evidence type="ECO:0000313" key="14">
    <source>
        <dbReference type="EMBL" id="KKQ87170.1"/>
    </source>
</evidence>
<keyword evidence="7 8" id="KW-0238">DNA-binding</keyword>
<keyword evidence="4 8" id="KW-0547">Nucleotide-binding</keyword>
<keyword evidence="5 8" id="KW-0067">ATP-binding</keyword>
<feature type="region of interest" description="Domain IV, binds dsDNA" evidence="8">
    <location>
        <begin position="340"/>
        <end position="462"/>
    </location>
</feature>
<dbReference type="PRINTS" id="PR00051">
    <property type="entry name" value="DNAA"/>
</dbReference>
<dbReference type="SUPFAM" id="SSF48295">
    <property type="entry name" value="TrpR-like"/>
    <property type="match status" value="1"/>
</dbReference>
<dbReference type="GO" id="GO:0005524">
    <property type="term" value="F:ATP binding"/>
    <property type="evidence" value="ECO:0007669"/>
    <property type="project" value="UniProtKB-UniRule"/>
</dbReference>
<keyword evidence="2 8" id="KW-0963">Cytoplasm</keyword>
<dbReference type="GO" id="GO:0003688">
    <property type="term" value="F:DNA replication origin binding"/>
    <property type="evidence" value="ECO:0007669"/>
    <property type="project" value="UniProtKB-UniRule"/>
</dbReference>
<comment type="subcellular location">
    <subcellularLocation>
        <location evidence="8">Cytoplasm</location>
    </subcellularLocation>
</comment>
<dbReference type="Gene3D" id="3.40.50.300">
    <property type="entry name" value="P-loop containing nucleotide triphosphate hydrolases"/>
    <property type="match status" value="1"/>
</dbReference>
<dbReference type="GO" id="GO:0006270">
    <property type="term" value="P:DNA replication initiation"/>
    <property type="evidence" value="ECO:0007669"/>
    <property type="project" value="UniProtKB-UniRule"/>
</dbReference>
<comment type="domain">
    <text evidence="8">Domain I is involved in oligomerization and binding regulators, domain II is flexibile and of varying length in different bacteria, domain III forms the AAA+ region, while domain IV binds dsDNA.</text>
</comment>
<dbReference type="AlphaFoldDB" id="A0A0G0LGX6"/>
<feature type="region of interest" description="Domain III, AAA+ region" evidence="8">
    <location>
        <begin position="123"/>
        <end position="339"/>
    </location>
</feature>